<dbReference type="EMBL" id="UPHL01000125">
    <property type="protein sequence ID" value="VAZ85559.1"/>
    <property type="molecule type" value="Genomic_DNA"/>
</dbReference>
<organism evidence="1 4">
    <name type="scientific">Mycobacterium persicum</name>
    <dbReference type="NCBI Taxonomy" id="1487726"/>
    <lineage>
        <taxon>Bacteria</taxon>
        <taxon>Bacillati</taxon>
        <taxon>Actinomycetota</taxon>
        <taxon>Actinomycetes</taxon>
        <taxon>Mycobacteriales</taxon>
        <taxon>Mycobacteriaceae</taxon>
        <taxon>Mycobacterium</taxon>
    </lineage>
</organism>
<protein>
    <submittedName>
        <fullName evidence="1">Uncharacterized protein</fullName>
    </submittedName>
</protein>
<gene>
    <name evidence="1" type="ORF">LAUMK42_04396</name>
    <name evidence="2" type="ORF">LAUMK4_04324</name>
</gene>
<proteinExistence type="predicted"/>
<dbReference type="Proteomes" id="UP000271464">
    <property type="component" value="Unassembled WGS sequence"/>
</dbReference>
<evidence type="ECO:0000313" key="1">
    <source>
        <dbReference type="EMBL" id="VAZ85559.1"/>
    </source>
</evidence>
<keyword evidence="3" id="KW-1185">Reference proteome</keyword>
<dbReference type="EMBL" id="UPHM01000114">
    <property type="protein sequence ID" value="VAZ98713.1"/>
    <property type="molecule type" value="Genomic_DNA"/>
</dbReference>
<dbReference type="Proteomes" id="UP000279331">
    <property type="component" value="Unassembled WGS sequence"/>
</dbReference>
<reference evidence="3 4" key="1">
    <citation type="submission" date="2018-09" db="EMBL/GenBank/DDBJ databases">
        <authorList>
            <person name="Tagini F."/>
        </authorList>
    </citation>
    <scope>NUCLEOTIDE SEQUENCE [LARGE SCALE GENOMIC DNA]</scope>
    <source>
        <strain evidence="2 3">MK4</strain>
        <strain evidence="1 4">MK42</strain>
    </source>
</reference>
<evidence type="ECO:0000313" key="2">
    <source>
        <dbReference type="EMBL" id="VAZ98713.1"/>
    </source>
</evidence>
<name>A0AB38UXM7_9MYCO</name>
<accession>A0AB38UXM7</accession>
<sequence>MPITARIAKCRNDLGRQPVADLIMQTKFYPEPLVRNH</sequence>
<evidence type="ECO:0000313" key="4">
    <source>
        <dbReference type="Proteomes" id="UP000279331"/>
    </source>
</evidence>
<dbReference type="AlphaFoldDB" id="A0AB38UXM7"/>
<comment type="caution">
    <text evidence="1">The sequence shown here is derived from an EMBL/GenBank/DDBJ whole genome shotgun (WGS) entry which is preliminary data.</text>
</comment>
<evidence type="ECO:0000313" key="3">
    <source>
        <dbReference type="Proteomes" id="UP000271464"/>
    </source>
</evidence>